<comment type="similarity">
    <text evidence="1">Belongs to the AHA1 family.</text>
</comment>
<dbReference type="InterPro" id="IPR023393">
    <property type="entry name" value="START-like_dom_sf"/>
</dbReference>
<accession>A0A291QP47</accession>
<dbReference type="EMBL" id="CP023777">
    <property type="protein sequence ID" value="ATL45706.1"/>
    <property type="molecule type" value="Genomic_DNA"/>
</dbReference>
<reference evidence="3 4" key="1">
    <citation type="submission" date="2017-10" db="EMBL/GenBank/DDBJ databases">
        <title>Paenichitinophaga pekingensis gen. nov., sp. nov., isolated from activated sludge.</title>
        <authorList>
            <person name="Jin D."/>
            <person name="Kong X."/>
            <person name="Deng Y."/>
            <person name="Bai Z."/>
        </authorList>
    </citation>
    <scope>NUCLEOTIDE SEQUENCE [LARGE SCALE GENOMIC DNA]</scope>
    <source>
        <strain evidence="3 4">13</strain>
    </source>
</reference>
<proteinExistence type="inferred from homology"/>
<dbReference type="Pfam" id="PF08327">
    <property type="entry name" value="AHSA1"/>
    <property type="match status" value="1"/>
</dbReference>
<dbReference type="OrthoDB" id="9786557at2"/>
<evidence type="ECO:0000313" key="3">
    <source>
        <dbReference type="EMBL" id="ATL45706.1"/>
    </source>
</evidence>
<dbReference type="InterPro" id="IPR013538">
    <property type="entry name" value="ASHA1/2-like_C"/>
</dbReference>
<name>A0A291QP47_9BACT</name>
<keyword evidence="4" id="KW-1185">Reference proteome</keyword>
<sequence>MPGNQYTYSRFIYADADKIYRALTEPGALKTWRVPGEMTAAIHSFQLKVGGGYEMSLFYPGNDTLNTGKTRGKEDRFIARYLSLEVNRKVTEAIRFVTDQPGFEKEMIMEIELSPRANGTMVSITYKNLPEVINPEDNEIGTLSSLKKLAAYVA</sequence>
<evidence type="ECO:0000313" key="4">
    <source>
        <dbReference type="Proteomes" id="UP000220133"/>
    </source>
</evidence>
<protein>
    <submittedName>
        <fullName evidence="3">ATPase</fullName>
    </submittedName>
</protein>
<evidence type="ECO:0000256" key="1">
    <source>
        <dbReference type="ARBA" id="ARBA00006817"/>
    </source>
</evidence>
<dbReference type="RefSeq" id="WP_098192096.1">
    <property type="nucleotide sequence ID" value="NZ_CP023777.1"/>
</dbReference>
<dbReference type="Proteomes" id="UP000220133">
    <property type="component" value="Chromosome"/>
</dbReference>
<dbReference type="SUPFAM" id="SSF55961">
    <property type="entry name" value="Bet v1-like"/>
    <property type="match status" value="1"/>
</dbReference>
<dbReference type="KEGG" id="cbae:COR50_00205"/>
<feature type="domain" description="Activator of Hsp90 ATPase homologue 1/2-like C-terminal" evidence="2">
    <location>
        <begin position="14"/>
        <end position="153"/>
    </location>
</feature>
<gene>
    <name evidence="3" type="ORF">COR50_00205</name>
</gene>
<organism evidence="3 4">
    <name type="scientific">Chitinophaga caeni</name>
    <dbReference type="NCBI Taxonomy" id="2029983"/>
    <lineage>
        <taxon>Bacteria</taxon>
        <taxon>Pseudomonadati</taxon>
        <taxon>Bacteroidota</taxon>
        <taxon>Chitinophagia</taxon>
        <taxon>Chitinophagales</taxon>
        <taxon>Chitinophagaceae</taxon>
        <taxon>Chitinophaga</taxon>
    </lineage>
</organism>
<evidence type="ECO:0000259" key="2">
    <source>
        <dbReference type="Pfam" id="PF08327"/>
    </source>
</evidence>
<dbReference type="Gene3D" id="3.30.530.20">
    <property type="match status" value="1"/>
</dbReference>
<dbReference type="AlphaFoldDB" id="A0A291QP47"/>